<gene>
    <name evidence="1" type="ORF">A8F95_02930</name>
</gene>
<name>A0A1B9B9B2_9BACI</name>
<sequence length="139" mass="15498">MRSKAFRMLVMYVAGEEVIAGVFDNQIAVLEQTFPYKKQPLAEMCLYLLASLDREGINLSKLKVVCVPGALEEATARSQKDVDEGIRMARYIADYLNIPAHSAFSSDLLQTKNRQSAYHGDHGLLFLAEKALLMLTGED</sequence>
<accession>A0A1B9B9B2</accession>
<proteinExistence type="predicted"/>
<reference evidence="2" key="1">
    <citation type="submission" date="2016-05" db="EMBL/GenBank/DDBJ databases">
        <authorList>
            <person name="Liu B."/>
            <person name="Wang J."/>
            <person name="Zhu Y."/>
            <person name="Liu G."/>
            <person name="Chen Q."/>
            <person name="Chen Z."/>
            <person name="Lan J."/>
            <person name="Che J."/>
            <person name="Ge C."/>
            <person name="Shi H."/>
            <person name="Pan Z."/>
            <person name="Liu X."/>
        </authorList>
    </citation>
    <scope>NUCLEOTIDE SEQUENCE [LARGE SCALE GENOMIC DNA]</scope>
    <source>
        <strain evidence="2">FJAT-27215</strain>
    </source>
</reference>
<keyword evidence="2" id="KW-1185">Reference proteome</keyword>
<dbReference type="RefSeq" id="WP_065409148.1">
    <property type="nucleotide sequence ID" value="NZ_MAYT01000001.1"/>
</dbReference>
<organism evidence="1 2">
    <name type="scientific">Pseudobacillus wudalianchiensis</name>
    <dbReference type="NCBI Taxonomy" id="1743143"/>
    <lineage>
        <taxon>Bacteria</taxon>
        <taxon>Bacillati</taxon>
        <taxon>Bacillota</taxon>
        <taxon>Bacilli</taxon>
        <taxon>Bacillales</taxon>
        <taxon>Bacillaceae</taxon>
        <taxon>Pseudobacillus</taxon>
    </lineage>
</organism>
<dbReference type="EMBL" id="MAYT01000001">
    <property type="protein sequence ID" value="OCA92661.1"/>
    <property type="molecule type" value="Genomic_DNA"/>
</dbReference>
<dbReference type="Proteomes" id="UP000092578">
    <property type="component" value="Unassembled WGS sequence"/>
</dbReference>
<evidence type="ECO:0000313" key="2">
    <source>
        <dbReference type="Proteomes" id="UP000092578"/>
    </source>
</evidence>
<evidence type="ECO:0000313" key="1">
    <source>
        <dbReference type="EMBL" id="OCA92661.1"/>
    </source>
</evidence>
<comment type="caution">
    <text evidence="1">The sequence shown here is derived from an EMBL/GenBank/DDBJ whole genome shotgun (WGS) entry which is preliminary data.</text>
</comment>
<dbReference type="AlphaFoldDB" id="A0A1B9B9B2"/>
<protein>
    <submittedName>
        <fullName evidence="1">Uncharacterized protein</fullName>
    </submittedName>
</protein>